<dbReference type="AlphaFoldDB" id="A0A922HLY5"/>
<proteinExistence type="predicted"/>
<accession>A0A922HLY5</accession>
<dbReference type="EMBL" id="ASGP02000008">
    <property type="protein sequence ID" value="KAH9493567.1"/>
    <property type="molecule type" value="Genomic_DNA"/>
</dbReference>
<gene>
    <name evidence="2" type="ORF">DERF_014305</name>
</gene>
<sequence length="137" mass="14988">MVDNAPTSSQVTSGTVAKPSRFEDGCIRFNAPSKSHISMWKFVSSISSIFTSDDDVDGLFMNRSNAKMAASRIKLFRSAPTYPGVRWARLSKSKFESTLMLRNKTPNASTSNDLPTPGGPCSKNPRGASTPNFRYKS</sequence>
<organism evidence="2 3">
    <name type="scientific">Dermatophagoides farinae</name>
    <name type="common">American house dust mite</name>
    <dbReference type="NCBI Taxonomy" id="6954"/>
    <lineage>
        <taxon>Eukaryota</taxon>
        <taxon>Metazoa</taxon>
        <taxon>Ecdysozoa</taxon>
        <taxon>Arthropoda</taxon>
        <taxon>Chelicerata</taxon>
        <taxon>Arachnida</taxon>
        <taxon>Acari</taxon>
        <taxon>Acariformes</taxon>
        <taxon>Sarcoptiformes</taxon>
        <taxon>Astigmata</taxon>
        <taxon>Psoroptidia</taxon>
        <taxon>Analgoidea</taxon>
        <taxon>Pyroglyphidae</taxon>
        <taxon>Dermatophagoidinae</taxon>
        <taxon>Dermatophagoides</taxon>
    </lineage>
</organism>
<protein>
    <submittedName>
        <fullName evidence="2">Uncharacterized protein</fullName>
    </submittedName>
</protein>
<feature type="compositionally biased region" description="Polar residues" evidence="1">
    <location>
        <begin position="104"/>
        <end position="114"/>
    </location>
</feature>
<evidence type="ECO:0000313" key="3">
    <source>
        <dbReference type="Proteomes" id="UP000790347"/>
    </source>
</evidence>
<evidence type="ECO:0000256" key="1">
    <source>
        <dbReference type="SAM" id="MobiDB-lite"/>
    </source>
</evidence>
<comment type="caution">
    <text evidence="2">The sequence shown here is derived from an EMBL/GenBank/DDBJ whole genome shotgun (WGS) entry which is preliminary data.</text>
</comment>
<dbReference type="Proteomes" id="UP000790347">
    <property type="component" value="Unassembled WGS sequence"/>
</dbReference>
<name>A0A922HLY5_DERFA</name>
<keyword evidence="3" id="KW-1185">Reference proteome</keyword>
<evidence type="ECO:0000313" key="2">
    <source>
        <dbReference type="EMBL" id="KAH9493567.1"/>
    </source>
</evidence>
<reference evidence="2" key="1">
    <citation type="submission" date="2013-05" db="EMBL/GenBank/DDBJ databases">
        <authorList>
            <person name="Yim A.K.Y."/>
            <person name="Chan T.F."/>
            <person name="Ji K.M."/>
            <person name="Liu X.Y."/>
            <person name="Zhou J.W."/>
            <person name="Li R.Q."/>
            <person name="Yang K.Y."/>
            <person name="Li J."/>
            <person name="Li M."/>
            <person name="Law P.T.W."/>
            <person name="Wu Y.L."/>
            <person name="Cai Z.L."/>
            <person name="Qin H."/>
            <person name="Bao Y."/>
            <person name="Leung R.K.K."/>
            <person name="Ng P.K.S."/>
            <person name="Zou J."/>
            <person name="Zhong X.J."/>
            <person name="Ran P.X."/>
            <person name="Zhong N.S."/>
            <person name="Liu Z.G."/>
            <person name="Tsui S.K.W."/>
        </authorList>
    </citation>
    <scope>NUCLEOTIDE SEQUENCE</scope>
    <source>
        <strain evidence="2">Derf</strain>
        <tissue evidence="2">Whole organism</tissue>
    </source>
</reference>
<feature type="region of interest" description="Disordered" evidence="1">
    <location>
        <begin position="100"/>
        <end position="137"/>
    </location>
</feature>
<feature type="compositionally biased region" description="Polar residues" evidence="1">
    <location>
        <begin position="127"/>
        <end position="137"/>
    </location>
</feature>
<reference evidence="2" key="2">
    <citation type="journal article" date="2022" name="Res Sq">
        <title>Comparative Genomics Reveals Insights into the Divergent Evolution of Astigmatic Mites and Household Pest Adaptations.</title>
        <authorList>
            <person name="Xiong Q."/>
            <person name="Wan A.T.-Y."/>
            <person name="Liu X.-Y."/>
            <person name="Fung C.S.-H."/>
            <person name="Xiao X."/>
            <person name="Malainual N."/>
            <person name="Hou J."/>
            <person name="Wang L."/>
            <person name="Wang M."/>
            <person name="Yang K."/>
            <person name="Cui Y."/>
            <person name="Leung E."/>
            <person name="Nong W."/>
            <person name="Shin S.-K."/>
            <person name="Au S."/>
            <person name="Jeong K.Y."/>
            <person name="Chew F.T."/>
            <person name="Hui J."/>
            <person name="Leung T.F."/>
            <person name="Tungtrongchitr A."/>
            <person name="Zhong N."/>
            <person name="Liu Z."/>
            <person name="Tsui S."/>
        </authorList>
    </citation>
    <scope>NUCLEOTIDE SEQUENCE</scope>
    <source>
        <strain evidence="2">Derf</strain>
        <tissue evidence="2">Whole organism</tissue>
    </source>
</reference>